<comment type="caution">
    <text evidence="3">The sequence shown here is derived from an EMBL/GenBank/DDBJ whole genome shotgun (WGS) entry which is preliminary data.</text>
</comment>
<feature type="compositionally biased region" description="Polar residues" evidence="1">
    <location>
        <begin position="68"/>
        <end position="87"/>
    </location>
</feature>
<feature type="transmembrane region" description="Helical" evidence="2">
    <location>
        <begin position="549"/>
        <end position="571"/>
    </location>
</feature>
<dbReference type="PANTHER" id="PTHR35394">
    <property type="entry name" value="DUF3176 DOMAIN-CONTAINING PROTEIN"/>
    <property type="match status" value="1"/>
</dbReference>
<dbReference type="PANTHER" id="PTHR35394:SF5">
    <property type="entry name" value="DUF3176 DOMAIN-CONTAINING PROTEIN"/>
    <property type="match status" value="1"/>
</dbReference>
<dbReference type="EMBL" id="JMSE01001129">
    <property type="protein sequence ID" value="KDN64512.1"/>
    <property type="molecule type" value="Genomic_DNA"/>
</dbReference>
<keyword evidence="2" id="KW-0472">Membrane</keyword>
<keyword evidence="2" id="KW-0812">Transmembrane</keyword>
<organism evidence="3 4">
    <name type="scientific">Colletotrichum sublineola</name>
    <name type="common">Sorghum anthracnose fungus</name>
    <dbReference type="NCBI Taxonomy" id="1173701"/>
    <lineage>
        <taxon>Eukaryota</taxon>
        <taxon>Fungi</taxon>
        <taxon>Dikarya</taxon>
        <taxon>Ascomycota</taxon>
        <taxon>Pezizomycotina</taxon>
        <taxon>Sordariomycetes</taxon>
        <taxon>Hypocreomycetidae</taxon>
        <taxon>Glomerellales</taxon>
        <taxon>Glomerellaceae</taxon>
        <taxon>Colletotrichum</taxon>
        <taxon>Colletotrichum graminicola species complex</taxon>
    </lineage>
</organism>
<dbReference type="Proteomes" id="UP000027238">
    <property type="component" value="Unassembled WGS sequence"/>
</dbReference>
<feature type="region of interest" description="Disordered" evidence="1">
    <location>
        <begin position="41"/>
        <end position="96"/>
    </location>
</feature>
<dbReference type="Pfam" id="PF11374">
    <property type="entry name" value="DUF3176"/>
    <property type="match status" value="1"/>
</dbReference>
<protein>
    <submittedName>
        <fullName evidence="3">Uncharacterized protein</fullName>
    </submittedName>
</protein>
<evidence type="ECO:0000313" key="3">
    <source>
        <dbReference type="EMBL" id="KDN64512.1"/>
    </source>
</evidence>
<feature type="transmembrane region" description="Helical" evidence="2">
    <location>
        <begin position="144"/>
        <end position="166"/>
    </location>
</feature>
<sequence length="641" mass="71465">MDHIGQNDNTRQIRHEPVPLYAQPLTLDEAPLLSSAQNYVSNRDPDRGAWRQSEEPRPTEHGRDAQPKLTSATSETSYELVKTPSNKQTKRRGPRRSSRRGWQLLQGWWQEIVWCIISIICIIILVMVLRSYNNEPLPNWPLGLTLNTVVAFIATLCRTSFVLPVVESLSQYKWNWYKSPRPLKDFQIFDEASRGPWGSLRLLLATKGRLVGVLSAVILVSGIVTSTVTQSVVTYPTRSVQLPGNDNALTLRNEGYFWVTANSNSRRDVMFPINQIIPRSLNTPPEEAIPYHQASCRTNNCTWPLFTSLAVCVDMKNVTDLLTSEEGPTELPTNINATLPNGLFLQHISGYATMNISTGPSLSFNDTDIMTAKLFHFFVMYYGGQLRATEIIMHWCVNTYRVNVHENVPVTERVASHTIPSSGEVFVKNYNRTMNLTYFTSPDSPNTKYYAGGHGPDEIASVLESALVGAASDFGQYRYENGSQIYSTALSRAQIGINAANESQKLDDTQFTTLRNLTENIASGLTNALLTTNVSGSALQEERFVSIRWPWLTLLAAQVGLSVLTLVIIIIDTACLNIDIVKGSPLPALLAVDPAEKDMLLRDHSEETGKIKSELPHLRAFGIAGGLQRNGDKWVLQALER</sequence>
<keyword evidence="4" id="KW-1185">Reference proteome</keyword>
<evidence type="ECO:0000256" key="1">
    <source>
        <dbReference type="SAM" id="MobiDB-lite"/>
    </source>
</evidence>
<dbReference type="OMA" id="VTGQAWK"/>
<dbReference type="HOGENOM" id="CLU_015092_5_2_1"/>
<feature type="transmembrane region" description="Helical" evidence="2">
    <location>
        <begin position="210"/>
        <end position="233"/>
    </location>
</feature>
<proteinExistence type="predicted"/>
<evidence type="ECO:0000256" key="2">
    <source>
        <dbReference type="SAM" id="Phobius"/>
    </source>
</evidence>
<dbReference type="AlphaFoldDB" id="A0A066X6B3"/>
<evidence type="ECO:0000313" key="4">
    <source>
        <dbReference type="Proteomes" id="UP000027238"/>
    </source>
</evidence>
<feature type="compositionally biased region" description="Basic and acidic residues" evidence="1">
    <location>
        <begin position="43"/>
        <end position="66"/>
    </location>
</feature>
<name>A0A066X6B3_COLSU</name>
<gene>
    <name evidence="3" type="ORF">CSUB01_00469</name>
</gene>
<feature type="transmembrane region" description="Helical" evidence="2">
    <location>
        <begin position="112"/>
        <end position="132"/>
    </location>
</feature>
<dbReference type="STRING" id="1173701.A0A066X6B3"/>
<dbReference type="eggNOG" id="ENOG502SS2G">
    <property type="taxonomic scope" value="Eukaryota"/>
</dbReference>
<reference evidence="4" key="1">
    <citation type="journal article" date="2014" name="Genome Announc.">
        <title>Draft genome sequence of Colletotrichum sublineola, a destructive pathogen of cultivated sorghum.</title>
        <authorList>
            <person name="Baroncelli R."/>
            <person name="Sanz-Martin J.M."/>
            <person name="Rech G.E."/>
            <person name="Sukno S.A."/>
            <person name="Thon M.R."/>
        </authorList>
    </citation>
    <scope>NUCLEOTIDE SEQUENCE [LARGE SCALE GENOMIC DNA]</scope>
    <source>
        <strain evidence="4">TX430BB</strain>
    </source>
</reference>
<accession>A0A066X6B3</accession>
<keyword evidence="2" id="KW-1133">Transmembrane helix</keyword>
<dbReference type="OrthoDB" id="5376804at2759"/>
<dbReference type="InterPro" id="IPR021514">
    <property type="entry name" value="DUF3176"/>
</dbReference>